<keyword evidence="3" id="KW-0809">Transit peptide</keyword>
<comment type="similarity">
    <text evidence="2">Belongs to the prokaryotic/mitochondrial release factor family.</text>
</comment>
<dbReference type="EMBL" id="JAACXV010000029">
    <property type="protein sequence ID" value="KAF7286318.1"/>
    <property type="molecule type" value="Genomic_DNA"/>
</dbReference>
<reference evidence="6" key="1">
    <citation type="submission" date="2020-08" db="EMBL/GenBank/DDBJ databases">
        <title>Genome sequencing and assembly of the red palm weevil Rhynchophorus ferrugineus.</title>
        <authorList>
            <person name="Dias G.B."/>
            <person name="Bergman C.M."/>
            <person name="Manee M."/>
        </authorList>
    </citation>
    <scope>NUCLEOTIDE SEQUENCE</scope>
    <source>
        <strain evidence="6">AA-2017</strain>
        <tissue evidence="6">Whole larva</tissue>
    </source>
</reference>
<keyword evidence="4" id="KW-0496">Mitochondrion</keyword>
<organism evidence="6 7">
    <name type="scientific">Rhynchophorus ferrugineus</name>
    <name type="common">Red palm weevil</name>
    <name type="synonym">Curculio ferrugineus</name>
    <dbReference type="NCBI Taxonomy" id="354439"/>
    <lineage>
        <taxon>Eukaryota</taxon>
        <taxon>Metazoa</taxon>
        <taxon>Ecdysozoa</taxon>
        <taxon>Arthropoda</taxon>
        <taxon>Hexapoda</taxon>
        <taxon>Insecta</taxon>
        <taxon>Pterygota</taxon>
        <taxon>Neoptera</taxon>
        <taxon>Endopterygota</taxon>
        <taxon>Coleoptera</taxon>
        <taxon>Polyphaga</taxon>
        <taxon>Cucujiformia</taxon>
        <taxon>Curculionidae</taxon>
        <taxon>Dryophthorinae</taxon>
        <taxon>Rhynchophorus</taxon>
    </lineage>
</organism>
<protein>
    <recommendedName>
        <fullName evidence="5">Prokaryotic-type class I peptide chain release factors domain-containing protein</fullName>
    </recommendedName>
</protein>
<accession>A0A834MJL1</accession>
<dbReference type="SUPFAM" id="SSF75620">
    <property type="entry name" value="Release factor"/>
    <property type="match status" value="1"/>
</dbReference>
<gene>
    <name evidence="6" type="ORF">GWI33_006047</name>
</gene>
<evidence type="ECO:0000256" key="3">
    <source>
        <dbReference type="ARBA" id="ARBA00022946"/>
    </source>
</evidence>
<dbReference type="OrthoDB" id="277888at2759"/>
<evidence type="ECO:0000259" key="5">
    <source>
        <dbReference type="Pfam" id="PF00472"/>
    </source>
</evidence>
<sequence length="84" mass="9562">MNNIKSLIISSFRRFSTINKQIDFSKVPVLNEKDLIEQQVRGSGPGGQKINKTSSCVVLKHIPTGLVEKLKQLKKAWKERENIK</sequence>
<dbReference type="InterPro" id="IPR052405">
    <property type="entry name" value="Mito_Transl_Release_Factor"/>
</dbReference>
<dbReference type="Gene3D" id="3.30.160.20">
    <property type="match status" value="1"/>
</dbReference>
<name>A0A834MJL1_RHYFE</name>
<proteinExistence type="inferred from homology"/>
<dbReference type="PANTHER" id="PTHR46203">
    <property type="entry name" value="PROBABLE PEPTIDE CHAIN RELEASE FACTOR C12ORF65"/>
    <property type="match status" value="1"/>
</dbReference>
<evidence type="ECO:0000256" key="1">
    <source>
        <dbReference type="ARBA" id="ARBA00004173"/>
    </source>
</evidence>
<comment type="subcellular location">
    <subcellularLocation>
        <location evidence="1">Mitochondrion</location>
    </subcellularLocation>
</comment>
<dbReference type="GO" id="GO:0005739">
    <property type="term" value="C:mitochondrion"/>
    <property type="evidence" value="ECO:0007669"/>
    <property type="project" value="UniProtKB-SubCell"/>
</dbReference>
<keyword evidence="7" id="KW-1185">Reference proteome</keyword>
<dbReference type="Pfam" id="PF00472">
    <property type="entry name" value="RF-1"/>
    <property type="match status" value="1"/>
</dbReference>
<evidence type="ECO:0000313" key="6">
    <source>
        <dbReference type="EMBL" id="KAF7286318.1"/>
    </source>
</evidence>
<feature type="domain" description="Prokaryotic-type class I peptide chain release factors" evidence="5">
    <location>
        <begin position="30"/>
        <end position="80"/>
    </location>
</feature>
<comment type="caution">
    <text evidence="6">The sequence shown here is derived from an EMBL/GenBank/DDBJ whole genome shotgun (WGS) entry which is preliminary data.</text>
</comment>
<dbReference type="InterPro" id="IPR045853">
    <property type="entry name" value="Pep_chain_release_fac_I_sf"/>
</dbReference>
<evidence type="ECO:0000256" key="2">
    <source>
        <dbReference type="ARBA" id="ARBA00010835"/>
    </source>
</evidence>
<dbReference type="Proteomes" id="UP000625711">
    <property type="component" value="Unassembled WGS sequence"/>
</dbReference>
<evidence type="ECO:0000256" key="4">
    <source>
        <dbReference type="ARBA" id="ARBA00023128"/>
    </source>
</evidence>
<dbReference type="AlphaFoldDB" id="A0A834MJL1"/>
<dbReference type="PANTHER" id="PTHR46203:SF1">
    <property type="entry name" value="MITOCHONDRIAL TRANSLATION RELEASE FACTOR IN RESCUE"/>
    <property type="match status" value="1"/>
</dbReference>
<dbReference type="GO" id="GO:0003747">
    <property type="term" value="F:translation release factor activity"/>
    <property type="evidence" value="ECO:0007669"/>
    <property type="project" value="InterPro"/>
</dbReference>
<dbReference type="InterPro" id="IPR000352">
    <property type="entry name" value="Pep_chain_release_fac_I"/>
</dbReference>
<evidence type="ECO:0000313" key="7">
    <source>
        <dbReference type="Proteomes" id="UP000625711"/>
    </source>
</evidence>